<dbReference type="EMBL" id="UOED01000081">
    <property type="protein sequence ID" value="VAV93347.1"/>
    <property type="molecule type" value="Genomic_DNA"/>
</dbReference>
<accession>A0A3B0RMN6</accession>
<sequence length="81" mass="9019">MLSSQDLTITNIRKELEGISAEMMGLIQKYNLDAKNALDIIPVARRKITRPADYIRFLELSLEGRILGEAATALEKATVTD</sequence>
<name>A0A3B0RMN6_9ZZZZ</name>
<protein>
    <submittedName>
        <fullName evidence="1">Uncharacterized protein</fullName>
    </submittedName>
</protein>
<evidence type="ECO:0000313" key="1">
    <source>
        <dbReference type="EMBL" id="VAV93347.1"/>
    </source>
</evidence>
<organism evidence="1">
    <name type="scientific">hydrothermal vent metagenome</name>
    <dbReference type="NCBI Taxonomy" id="652676"/>
    <lineage>
        <taxon>unclassified sequences</taxon>
        <taxon>metagenomes</taxon>
        <taxon>ecological metagenomes</taxon>
    </lineage>
</organism>
<gene>
    <name evidence="1" type="ORF">MNBD_ALPHA02-1334</name>
</gene>
<proteinExistence type="predicted"/>
<reference evidence="1" key="1">
    <citation type="submission" date="2018-06" db="EMBL/GenBank/DDBJ databases">
        <authorList>
            <person name="Zhirakovskaya E."/>
        </authorList>
    </citation>
    <scope>NUCLEOTIDE SEQUENCE</scope>
</reference>
<dbReference type="AlphaFoldDB" id="A0A3B0RMN6"/>